<feature type="compositionally biased region" description="Polar residues" evidence="2">
    <location>
        <begin position="1"/>
        <end position="11"/>
    </location>
</feature>
<evidence type="ECO:0000259" key="3">
    <source>
        <dbReference type="PROSITE" id="PS50089"/>
    </source>
</evidence>
<dbReference type="SUPFAM" id="SSF57850">
    <property type="entry name" value="RING/U-box"/>
    <property type="match status" value="1"/>
</dbReference>
<dbReference type="AlphaFoldDB" id="A0A1X7RZA1"/>
<dbReference type="PROSITE" id="PS50089">
    <property type="entry name" value="ZF_RING_2"/>
    <property type="match status" value="1"/>
</dbReference>
<reference evidence="4 5" key="1">
    <citation type="submission" date="2016-06" db="EMBL/GenBank/DDBJ databases">
        <authorList>
            <person name="Kjaerup R.B."/>
            <person name="Dalgaard T.S."/>
            <person name="Juul-Madsen H.R."/>
        </authorList>
    </citation>
    <scope>NUCLEOTIDE SEQUENCE [LARGE SCALE GENOMIC DNA]</scope>
</reference>
<gene>
    <name evidence="4" type="ORF">ZT3D7_G7901</name>
</gene>
<dbReference type="SMART" id="SM00184">
    <property type="entry name" value="RING"/>
    <property type="match status" value="1"/>
</dbReference>
<organism evidence="4 5">
    <name type="scientific">Zymoseptoria tritici (strain ST99CH_3D7)</name>
    <dbReference type="NCBI Taxonomy" id="1276538"/>
    <lineage>
        <taxon>Eukaryota</taxon>
        <taxon>Fungi</taxon>
        <taxon>Dikarya</taxon>
        <taxon>Ascomycota</taxon>
        <taxon>Pezizomycotina</taxon>
        <taxon>Dothideomycetes</taxon>
        <taxon>Dothideomycetidae</taxon>
        <taxon>Mycosphaerellales</taxon>
        <taxon>Mycosphaerellaceae</taxon>
        <taxon>Zymoseptoria</taxon>
    </lineage>
</organism>
<dbReference type="Pfam" id="PF13639">
    <property type="entry name" value="zf-RING_2"/>
    <property type="match status" value="1"/>
</dbReference>
<protein>
    <recommendedName>
        <fullName evidence="3">RING-type domain-containing protein</fullName>
    </recommendedName>
</protein>
<keyword evidence="1" id="KW-0862">Zinc</keyword>
<feature type="compositionally biased region" description="Basic and acidic residues" evidence="2">
    <location>
        <begin position="182"/>
        <end position="191"/>
    </location>
</feature>
<keyword evidence="5" id="KW-1185">Reference proteome</keyword>
<feature type="region of interest" description="Disordered" evidence="2">
    <location>
        <begin position="169"/>
        <end position="191"/>
    </location>
</feature>
<accession>A0A1X7RZA1</accession>
<dbReference type="InterPro" id="IPR047134">
    <property type="entry name" value="RNF4"/>
</dbReference>
<dbReference type="Gene3D" id="3.30.40.10">
    <property type="entry name" value="Zinc/RING finger domain, C3HC4 (zinc finger)"/>
    <property type="match status" value="1"/>
</dbReference>
<dbReference type="InterPro" id="IPR001841">
    <property type="entry name" value="Znf_RING"/>
</dbReference>
<dbReference type="EMBL" id="LT853698">
    <property type="protein sequence ID" value="SMQ52748.1"/>
    <property type="molecule type" value="Genomic_DNA"/>
</dbReference>
<evidence type="ECO:0000256" key="1">
    <source>
        <dbReference type="PROSITE-ProRule" id="PRU00175"/>
    </source>
</evidence>
<feature type="region of interest" description="Disordered" evidence="2">
    <location>
        <begin position="1"/>
        <end position="22"/>
    </location>
</feature>
<dbReference type="PANTHER" id="PTHR23041">
    <property type="entry name" value="RING FINGER DOMAIN-CONTAINING"/>
    <property type="match status" value="1"/>
</dbReference>
<keyword evidence="1" id="KW-0479">Metal-binding</keyword>
<proteinExistence type="predicted"/>
<dbReference type="PANTHER" id="PTHR23041:SF78">
    <property type="entry name" value="E3 UBIQUITIN-PROTEIN LIGASE RNF4"/>
    <property type="match status" value="1"/>
</dbReference>
<evidence type="ECO:0000313" key="4">
    <source>
        <dbReference type="EMBL" id="SMQ52748.1"/>
    </source>
</evidence>
<name>A0A1X7RZA1_ZYMT9</name>
<keyword evidence="1" id="KW-0863">Zinc-finger</keyword>
<dbReference type="GO" id="GO:0008270">
    <property type="term" value="F:zinc ion binding"/>
    <property type="evidence" value="ECO:0007669"/>
    <property type="project" value="UniProtKB-KW"/>
</dbReference>
<sequence length="191" mass="21550">MSSSPPNATEADTTDEEGAYNPFQDEQTIISWWVFTNTARREIEEQQAKPLYKPETTVDQLNDNMPKQLVPVKVPQEQLEEDEAINAAIIRSHERIADAMMGDCDVCYESLATKTGYLMRCGHVACVGCMLKWLKASRNCPSCRREVDHDESVLVQLVTADEAREREVFLRDEASKNTDGGEADKKDSEEC</sequence>
<evidence type="ECO:0000256" key="2">
    <source>
        <dbReference type="SAM" id="MobiDB-lite"/>
    </source>
</evidence>
<dbReference type="InterPro" id="IPR013083">
    <property type="entry name" value="Znf_RING/FYVE/PHD"/>
</dbReference>
<dbReference type="Proteomes" id="UP000215127">
    <property type="component" value="Chromosome 7"/>
</dbReference>
<feature type="domain" description="RING-type" evidence="3">
    <location>
        <begin position="104"/>
        <end position="144"/>
    </location>
</feature>
<evidence type="ECO:0000313" key="5">
    <source>
        <dbReference type="Proteomes" id="UP000215127"/>
    </source>
</evidence>